<dbReference type="Proteomes" id="UP001147830">
    <property type="component" value="Unassembled WGS sequence"/>
</dbReference>
<organism evidence="1 2">
    <name type="scientific">Thalassolituus pacificus</name>
    <dbReference type="NCBI Taxonomy" id="2975440"/>
    <lineage>
        <taxon>Bacteria</taxon>
        <taxon>Pseudomonadati</taxon>
        <taxon>Pseudomonadota</taxon>
        <taxon>Gammaproteobacteria</taxon>
        <taxon>Oceanospirillales</taxon>
        <taxon>Oceanospirillaceae</taxon>
        <taxon>Thalassolituus</taxon>
    </lineage>
</organism>
<keyword evidence="2" id="KW-1185">Reference proteome</keyword>
<proteinExistence type="predicted"/>
<sequence length="158" mass="17038">MMSDYSFAPKAQLVRDNSDIPNGAFWPALNQADFCEQYAIDDDLPNAMIKNALVIAAARTNRRLNSFRHQVESSGAVSLENADSSTVAELSVVVALYLQAVYSDAKAQLITDSITTGRRVDAENSARTGDELATHYFAQATGAIAEIQCVSATGVYLI</sequence>
<name>A0A9X2WD72_9GAMM</name>
<dbReference type="AlphaFoldDB" id="A0A9X2WD72"/>
<dbReference type="Pfam" id="PF05926">
    <property type="entry name" value="Phage_GPL"/>
    <property type="match status" value="1"/>
</dbReference>
<gene>
    <name evidence="1" type="ORF">NYR02_00685</name>
</gene>
<evidence type="ECO:0000313" key="2">
    <source>
        <dbReference type="Proteomes" id="UP001147830"/>
    </source>
</evidence>
<dbReference type="EMBL" id="JAOANI010000002">
    <property type="protein sequence ID" value="MCT7357537.1"/>
    <property type="molecule type" value="Genomic_DNA"/>
</dbReference>
<evidence type="ECO:0000313" key="1">
    <source>
        <dbReference type="EMBL" id="MCT7357537.1"/>
    </source>
</evidence>
<reference evidence="1" key="1">
    <citation type="journal article" date="2022" name="Front. Microbiol.">
        <title>Genome-based taxonomic rearrangement of Oceanobacter-related bacteria including the description of Thalassolituus hydrocarbonoclasticus sp. nov. and Thalassolituus pacificus sp. nov. and emended description of the genus Thalassolituus.</title>
        <authorList>
            <person name="Dong C."/>
            <person name="Wei L."/>
            <person name="Wang J."/>
            <person name="Lai Q."/>
            <person name="Huang Z."/>
            <person name="Shao Z."/>
        </authorList>
    </citation>
    <scope>NUCLEOTIDE SEQUENCE</scope>
    <source>
        <strain evidence="1">59MF3M-4</strain>
    </source>
</reference>
<comment type="caution">
    <text evidence="1">The sequence shown here is derived from an EMBL/GenBank/DDBJ whole genome shotgun (WGS) entry which is preliminary data.</text>
</comment>
<dbReference type="InterPro" id="IPR009225">
    <property type="entry name" value="Phage_head_completion_GpL"/>
</dbReference>
<protein>
    <submittedName>
        <fullName evidence="1">Head completion/stabilization protein</fullName>
    </submittedName>
</protein>
<dbReference type="RefSeq" id="WP_260974470.1">
    <property type="nucleotide sequence ID" value="NZ_JAOANI010000002.1"/>
</dbReference>
<reference evidence="1" key="2">
    <citation type="submission" date="2022-08" db="EMBL/GenBank/DDBJ databases">
        <authorList>
            <person name="Dong C."/>
        </authorList>
    </citation>
    <scope>NUCLEOTIDE SEQUENCE</scope>
    <source>
        <strain evidence="1">59MF3M-4</strain>
    </source>
</reference>
<accession>A0A9X2WD72</accession>